<keyword evidence="8" id="KW-1185">Reference proteome</keyword>
<accession>A0A8J5JEW1</accession>
<protein>
    <submittedName>
        <fullName evidence="7">Organic cation transporter protein-like 17</fullName>
    </submittedName>
</protein>
<dbReference type="PANTHER" id="PTHR24064">
    <property type="entry name" value="SOLUTE CARRIER FAMILY 22 MEMBER"/>
    <property type="match status" value="1"/>
</dbReference>
<gene>
    <name evidence="7" type="primary">Orct-L17</name>
    <name evidence="7" type="ORF">Hamer_G021217</name>
</gene>
<dbReference type="PROSITE" id="PS50850">
    <property type="entry name" value="MFS"/>
    <property type="match status" value="1"/>
</dbReference>
<dbReference type="SUPFAM" id="SSF103473">
    <property type="entry name" value="MFS general substrate transporter"/>
    <property type="match status" value="1"/>
</dbReference>
<dbReference type="Pfam" id="PF00083">
    <property type="entry name" value="Sugar_tr"/>
    <property type="match status" value="1"/>
</dbReference>
<evidence type="ECO:0000313" key="8">
    <source>
        <dbReference type="Proteomes" id="UP000747542"/>
    </source>
</evidence>
<dbReference type="GO" id="GO:0022857">
    <property type="term" value="F:transmembrane transporter activity"/>
    <property type="evidence" value="ECO:0007669"/>
    <property type="project" value="InterPro"/>
</dbReference>
<dbReference type="Gene3D" id="1.20.1250.20">
    <property type="entry name" value="MFS general substrate transporter like domains"/>
    <property type="match status" value="1"/>
</dbReference>
<feature type="domain" description="Major facilitator superfamily (MFS) profile" evidence="6">
    <location>
        <begin position="1"/>
        <end position="196"/>
    </location>
</feature>
<feature type="transmembrane region" description="Helical" evidence="5">
    <location>
        <begin position="40"/>
        <end position="56"/>
    </location>
</feature>
<dbReference type="EMBL" id="JAHLQT010041527">
    <property type="protein sequence ID" value="KAG7155474.1"/>
    <property type="molecule type" value="Genomic_DNA"/>
</dbReference>
<feature type="non-terminal residue" evidence="7">
    <location>
        <position position="196"/>
    </location>
</feature>
<proteinExistence type="predicted"/>
<organism evidence="7 8">
    <name type="scientific">Homarus americanus</name>
    <name type="common">American lobster</name>
    <dbReference type="NCBI Taxonomy" id="6706"/>
    <lineage>
        <taxon>Eukaryota</taxon>
        <taxon>Metazoa</taxon>
        <taxon>Ecdysozoa</taxon>
        <taxon>Arthropoda</taxon>
        <taxon>Crustacea</taxon>
        <taxon>Multicrustacea</taxon>
        <taxon>Malacostraca</taxon>
        <taxon>Eumalacostraca</taxon>
        <taxon>Eucarida</taxon>
        <taxon>Decapoda</taxon>
        <taxon>Pleocyemata</taxon>
        <taxon>Astacidea</taxon>
        <taxon>Nephropoidea</taxon>
        <taxon>Nephropidae</taxon>
        <taxon>Homarus</taxon>
    </lineage>
</organism>
<dbReference type="InterPro" id="IPR005829">
    <property type="entry name" value="Sugar_transporter_CS"/>
</dbReference>
<evidence type="ECO:0000256" key="5">
    <source>
        <dbReference type="SAM" id="Phobius"/>
    </source>
</evidence>
<name>A0A8J5JEW1_HOMAM</name>
<dbReference type="InterPro" id="IPR020846">
    <property type="entry name" value="MFS_dom"/>
</dbReference>
<sequence length="196" mass="22130">WDLVCERRFLYSTVTATSQLGFLLGALVTGYLMDQYGRRPVSLGSLVTTMVLGLLGCFSPNIYAFIALRLVVSMGDLGLYCTNFIIMVELCSSSTRSTFSVLFAVPWAVGYMMLPGVAYLVRDWQWLNTALFLPYIVKLLDFWLLPESPRWLIIHNRDLEAVEVLTQAAKVNKKTLPPRHALMDAISSIRDQVTRI</sequence>
<dbReference type="InterPro" id="IPR005828">
    <property type="entry name" value="MFS_sugar_transport-like"/>
</dbReference>
<feature type="transmembrane region" description="Helical" evidence="5">
    <location>
        <begin position="98"/>
        <end position="120"/>
    </location>
</feature>
<evidence type="ECO:0000256" key="2">
    <source>
        <dbReference type="ARBA" id="ARBA00022692"/>
    </source>
</evidence>
<dbReference type="InterPro" id="IPR036259">
    <property type="entry name" value="MFS_trans_sf"/>
</dbReference>
<keyword evidence="2 5" id="KW-0812">Transmembrane</keyword>
<reference evidence="7" key="1">
    <citation type="journal article" date="2021" name="Sci. Adv.">
        <title>The American lobster genome reveals insights on longevity, neural, and immune adaptations.</title>
        <authorList>
            <person name="Polinski J.M."/>
            <person name="Zimin A.V."/>
            <person name="Clark K.F."/>
            <person name="Kohn A.B."/>
            <person name="Sadowski N."/>
            <person name="Timp W."/>
            <person name="Ptitsyn A."/>
            <person name="Khanna P."/>
            <person name="Romanova D.Y."/>
            <person name="Williams P."/>
            <person name="Greenwood S.J."/>
            <person name="Moroz L.L."/>
            <person name="Walt D.R."/>
            <person name="Bodnar A.G."/>
        </authorList>
    </citation>
    <scope>NUCLEOTIDE SEQUENCE</scope>
    <source>
        <strain evidence="7">GMGI-L3</strain>
    </source>
</reference>
<dbReference type="Proteomes" id="UP000747542">
    <property type="component" value="Unassembled WGS sequence"/>
</dbReference>
<keyword evidence="3 5" id="KW-1133">Transmembrane helix</keyword>
<keyword evidence="4 5" id="KW-0472">Membrane</keyword>
<dbReference type="AlphaFoldDB" id="A0A8J5JEW1"/>
<evidence type="ECO:0000313" key="7">
    <source>
        <dbReference type="EMBL" id="KAG7155474.1"/>
    </source>
</evidence>
<comment type="caution">
    <text evidence="7">The sequence shown here is derived from an EMBL/GenBank/DDBJ whole genome shotgun (WGS) entry which is preliminary data.</text>
</comment>
<comment type="subcellular location">
    <subcellularLocation>
        <location evidence="1">Membrane</location>
        <topology evidence="1">Multi-pass membrane protein</topology>
    </subcellularLocation>
</comment>
<evidence type="ECO:0000256" key="4">
    <source>
        <dbReference type="ARBA" id="ARBA00023136"/>
    </source>
</evidence>
<dbReference type="GO" id="GO:0016020">
    <property type="term" value="C:membrane"/>
    <property type="evidence" value="ECO:0007669"/>
    <property type="project" value="UniProtKB-SubCell"/>
</dbReference>
<evidence type="ECO:0000259" key="6">
    <source>
        <dbReference type="PROSITE" id="PS50850"/>
    </source>
</evidence>
<feature type="transmembrane region" description="Helical" evidence="5">
    <location>
        <begin position="62"/>
        <end position="86"/>
    </location>
</feature>
<evidence type="ECO:0000256" key="1">
    <source>
        <dbReference type="ARBA" id="ARBA00004141"/>
    </source>
</evidence>
<dbReference type="PROSITE" id="PS00216">
    <property type="entry name" value="SUGAR_TRANSPORT_1"/>
    <property type="match status" value="1"/>
</dbReference>
<evidence type="ECO:0000256" key="3">
    <source>
        <dbReference type="ARBA" id="ARBA00022989"/>
    </source>
</evidence>
<feature type="transmembrane region" description="Helical" evidence="5">
    <location>
        <begin position="12"/>
        <end position="33"/>
    </location>
</feature>